<reference evidence="3 4" key="1">
    <citation type="journal article" date="2011" name="J. Bacteriol.">
        <title>Genome analyses of icelandic strains of Sulfolobus islandicus, model organisms for genetic and virus-host interaction studies.</title>
        <authorList>
            <person name="Guo L."/>
            <person name="Brugger K."/>
            <person name="Liu C."/>
            <person name="Shah S.A."/>
            <person name="Zheng H."/>
            <person name="Zhu Y."/>
            <person name="Wang S."/>
            <person name="Lillestol R.K."/>
            <person name="Chen L."/>
            <person name="Frank J."/>
            <person name="Prangishvili D."/>
            <person name="Paulin L."/>
            <person name="She Q."/>
            <person name="Huang L."/>
            <person name="Garrett R.A."/>
        </authorList>
    </citation>
    <scope>NUCLEOTIDE SEQUENCE [LARGE SCALE GENOMIC DNA]</scope>
    <source>
        <strain evidence="3 4">REY15A</strain>
    </source>
</reference>
<evidence type="ECO:0000313" key="4">
    <source>
        <dbReference type="Proteomes" id="UP000002664"/>
    </source>
</evidence>
<gene>
    <name evidence="3" type="ordered locus">SiRe_0581</name>
</gene>
<evidence type="ECO:0000313" key="3">
    <source>
        <dbReference type="EMBL" id="ADX84664.1"/>
    </source>
</evidence>
<feature type="compositionally biased region" description="Basic and acidic residues" evidence="1">
    <location>
        <begin position="1"/>
        <end position="20"/>
    </location>
</feature>
<dbReference type="HOGENOM" id="CLU_453183_0_0_2"/>
<proteinExistence type="predicted"/>
<dbReference type="InterPro" id="IPR027417">
    <property type="entry name" value="P-loop_NTPase"/>
</dbReference>
<protein>
    <submittedName>
        <fullName evidence="3">AAA ATPase-like protein</fullName>
    </submittedName>
</protein>
<dbReference type="Pfam" id="PF01935">
    <property type="entry name" value="DUF87"/>
    <property type="match status" value="1"/>
</dbReference>
<dbReference type="InterPro" id="IPR051162">
    <property type="entry name" value="T4SS_component"/>
</dbReference>
<evidence type="ECO:0000259" key="2">
    <source>
        <dbReference type="SMART" id="SM00382"/>
    </source>
</evidence>
<dbReference type="PANTHER" id="PTHR30121">
    <property type="entry name" value="UNCHARACTERIZED PROTEIN YJGR-RELATED"/>
    <property type="match status" value="1"/>
</dbReference>
<dbReference type="PANTHER" id="PTHR30121:SF1">
    <property type="entry name" value="AAA+ ATPASE DOMAIN-CONTAINING PROTEIN"/>
    <property type="match status" value="1"/>
</dbReference>
<sequence length="550" mass="62116">MMQVSKMEERGEQAERREEEIQTPAPLSQLIEEARKRAKGKIIGMVSRVYPAEYGEDEREVKIEVSFDTYLSSRILIGSYLGISLPVSRTLMLSRIKAVTRQDILSISKVPSLFPQENVSGLMTPLVITVELLSEEVEGEVVPPSSPIDPQSPVFLPSLDFIKGMLGIPEEGVRIGKVVEGYREIEVDVKLSKEALKHHVLVVGTTGAGKTNLLKVIMKNSDTPLIVFDIQGDYIKPAVEMGGSIVVPVTRDYEMGITDFVDVFLKRSNLSGYKISKVEGDRLILSNGKSSFNLYLLGFRLPENYKLLPDVSPYFSPQGGEFFKIVSENCVGKNNVIDDWEDNCREVMEKMKIHRETQNNIIRSVYLLSQSGIIDVSFGKGYYQEPNYEEIMKSKAVVDLRWALERGVDSATIASFLIINKIFKIIDDRYKKEGKETEYLMIFDEAHEYFPQGKREENKEPLERLINKIMRLGRVRGIGTILATHRPTDLNDLILTLTNTKVAMRADEDALKRIGMEKYSKVLSVSPPGFGIISSYTIKVNNLAFRSEKY</sequence>
<dbReference type="SUPFAM" id="SSF52540">
    <property type="entry name" value="P-loop containing nucleoside triphosphate hydrolases"/>
    <property type="match status" value="1"/>
</dbReference>
<keyword evidence="4" id="KW-1185">Reference proteome</keyword>
<dbReference type="KEGG" id="sir:SiRe_0581"/>
<organism evidence="3 4">
    <name type="scientific">Saccharolobus islandicus (strain REY15A)</name>
    <name type="common">Sulfolobus islandicus</name>
    <dbReference type="NCBI Taxonomy" id="930945"/>
    <lineage>
        <taxon>Archaea</taxon>
        <taxon>Thermoproteota</taxon>
        <taxon>Thermoprotei</taxon>
        <taxon>Sulfolobales</taxon>
        <taxon>Sulfolobaceae</taxon>
        <taxon>Saccharolobus</taxon>
    </lineage>
</organism>
<dbReference type="Proteomes" id="UP000002664">
    <property type="component" value="Chromosome"/>
</dbReference>
<dbReference type="STRING" id="930945.SiRe_0581"/>
<dbReference type="SMART" id="SM00382">
    <property type="entry name" value="AAA"/>
    <property type="match status" value="1"/>
</dbReference>
<dbReference type="eggNOG" id="arCOG00284">
    <property type="taxonomic scope" value="Archaea"/>
</dbReference>
<dbReference type="Gene3D" id="3.40.50.300">
    <property type="entry name" value="P-loop containing nucleotide triphosphate hydrolases"/>
    <property type="match status" value="2"/>
</dbReference>
<dbReference type="InterPro" id="IPR002789">
    <property type="entry name" value="HerA_central"/>
</dbReference>
<dbReference type="AlphaFoldDB" id="F0NDV5"/>
<name>F0NDV5_SACI5</name>
<evidence type="ECO:0000256" key="1">
    <source>
        <dbReference type="SAM" id="MobiDB-lite"/>
    </source>
</evidence>
<accession>F0NDV5</accession>
<dbReference type="EMBL" id="CP002425">
    <property type="protein sequence ID" value="ADX84664.1"/>
    <property type="molecule type" value="Genomic_DNA"/>
</dbReference>
<feature type="domain" description="AAA+ ATPase" evidence="2">
    <location>
        <begin position="196"/>
        <end position="508"/>
    </location>
</feature>
<feature type="region of interest" description="Disordered" evidence="1">
    <location>
        <begin position="1"/>
        <end position="22"/>
    </location>
</feature>
<dbReference type="InterPro" id="IPR003593">
    <property type="entry name" value="AAA+_ATPase"/>
</dbReference>